<evidence type="ECO:0000256" key="4">
    <source>
        <dbReference type="ARBA" id="ARBA00022679"/>
    </source>
</evidence>
<dbReference type="InterPro" id="IPR002659">
    <property type="entry name" value="Glyco_trans_31"/>
</dbReference>
<evidence type="ECO:0000256" key="8">
    <source>
        <dbReference type="ARBA" id="ARBA00023034"/>
    </source>
</evidence>
<sequence>MGMIGFWIAKHNFRLLSPLQQKNAFVVIVVTSLPGNDQRRSIIRETWAKQAYEKYGATVVFFVGRPQSLEILAKLHEEVRHYQDLIVDDFIESYYALSIKTLRLMKYFKLHHPKSKFLVKTDDDVFVNVQNLVQYCYSTNKELESRLRNQTSPSYFIGGVIHSDRGPHTWNPFSKWYAPSQVWNAVYDKVLDVIEPKTSETVKLQLVQSTNDAKTARSIDKNQYPPYAEGNFYVLSDDAVADILTVSVKVPLYHLEDIYVTGVLATWVLGIDKENVPSISSSSNIFPRLSYVWFKLFTSPKDIIAFHCDNYVNLISTIYKESTP</sequence>
<proteinExistence type="inferred from homology"/>
<dbReference type="PANTHER" id="PTHR11214">
    <property type="entry name" value="BETA-1,3-N-ACETYLGLUCOSAMINYLTRANSFERASE"/>
    <property type="match status" value="1"/>
</dbReference>
<reference evidence="11 12" key="1">
    <citation type="submission" date="2024-08" db="EMBL/GenBank/DDBJ databases">
        <authorList>
            <person name="Cucini C."/>
            <person name="Frati F."/>
        </authorList>
    </citation>
    <scope>NUCLEOTIDE SEQUENCE [LARGE SCALE GENOMIC DNA]</scope>
</reference>
<dbReference type="Pfam" id="PF01762">
    <property type="entry name" value="Galactosyl_T"/>
    <property type="match status" value="1"/>
</dbReference>
<evidence type="ECO:0000256" key="2">
    <source>
        <dbReference type="ARBA" id="ARBA00008661"/>
    </source>
</evidence>
<evidence type="ECO:0000256" key="1">
    <source>
        <dbReference type="ARBA" id="ARBA00004323"/>
    </source>
</evidence>
<dbReference type="EC" id="2.4.1.-" evidence="10"/>
<keyword evidence="9" id="KW-0472">Membrane</keyword>
<accession>A0ABP1QIL7</accession>
<protein>
    <recommendedName>
        <fullName evidence="10">Hexosyltransferase</fullName>
        <ecNumber evidence="10">2.4.1.-</ecNumber>
    </recommendedName>
</protein>
<evidence type="ECO:0000256" key="5">
    <source>
        <dbReference type="ARBA" id="ARBA00022692"/>
    </source>
</evidence>
<keyword evidence="3 10" id="KW-0328">Glycosyltransferase</keyword>
<gene>
    <name evidence="11" type="ORF">ODALV1_LOCUS11473</name>
</gene>
<evidence type="ECO:0000313" key="11">
    <source>
        <dbReference type="EMBL" id="CAL8103508.1"/>
    </source>
</evidence>
<keyword evidence="8 10" id="KW-0333">Golgi apparatus</keyword>
<dbReference type="EMBL" id="CAXLJM020000034">
    <property type="protein sequence ID" value="CAL8103508.1"/>
    <property type="molecule type" value="Genomic_DNA"/>
</dbReference>
<dbReference type="PANTHER" id="PTHR11214:SF314">
    <property type="entry name" value="HEXOSYLTRANSFERASE"/>
    <property type="match status" value="1"/>
</dbReference>
<evidence type="ECO:0000256" key="10">
    <source>
        <dbReference type="RuleBase" id="RU363063"/>
    </source>
</evidence>
<name>A0ABP1QIL7_9HEXA</name>
<dbReference type="Proteomes" id="UP001642540">
    <property type="component" value="Unassembled WGS sequence"/>
</dbReference>
<evidence type="ECO:0000256" key="7">
    <source>
        <dbReference type="ARBA" id="ARBA00022989"/>
    </source>
</evidence>
<keyword evidence="7" id="KW-1133">Transmembrane helix</keyword>
<evidence type="ECO:0000313" key="12">
    <source>
        <dbReference type="Proteomes" id="UP001642540"/>
    </source>
</evidence>
<dbReference type="Gene3D" id="3.90.550.50">
    <property type="match status" value="1"/>
</dbReference>
<keyword evidence="6" id="KW-0735">Signal-anchor</keyword>
<organism evidence="11 12">
    <name type="scientific">Orchesella dallaii</name>
    <dbReference type="NCBI Taxonomy" id="48710"/>
    <lineage>
        <taxon>Eukaryota</taxon>
        <taxon>Metazoa</taxon>
        <taxon>Ecdysozoa</taxon>
        <taxon>Arthropoda</taxon>
        <taxon>Hexapoda</taxon>
        <taxon>Collembola</taxon>
        <taxon>Entomobryomorpha</taxon>
        <taxon>Entomobryoidea</taxon>
        <taxon>Orchesellidae</taxon>
        <taxon>Orchesellinae</taxon>
        <taxon>Orchesella</taxon>
    </lineage>
</organism>
<evidence type="ECO:0000256" key="6">
    <source>
        <dbReference type="ARBA" id="ARBA00022968"/>
    </source>
</evidence>
<keyword evidence="4" id="KW-0808">Transferase</keyword>
<evidence type="ECO:0000256" key="3">
    <source>
        <dbReference type="ARBA" id="ARBA00022676"/>
    </source>
</evidence>
<keyword evidence="12" id="KW-1185">Reference proteome</keyword>
<keyword evidence="5" id="KW-0812">Transmembrane</keyword>
<evidence type="ECO:0000256" key="9">
    <source>
        <dbReference type="ARBA" id="ARBA00023136"/>
    </source>
</evidence>
<comment type="caution">
    <text evidence="11">The sequence shown here is derived from an EMBL/GenBank/DDBJ whole genome shotgun (WGS) entry which is preliminary data.</text>
</comment>
<comment type="subcellular location">
    <subcellularLocation>
        <location evidence="1 10">Golgi apparatus membrane</location>
        <topology evidence="1 10">Single-pass type II membrane protein</topology>
    </subcellularLocation>
</comment>
<comment type="similarity">
    <text evidence="2 10">Belongs to the glycosyltransferase 31 family.</text>
</comment>